<evidence type="ECO:0000313" key="2">
    <source>
        <dbReference type="EMBL" id="RHG20076.1"/>
    </source>
</evidence>
<keyword evidence="1" id="KW-0175">Coiled coil</keyword>
<accession>A0A414SKI6</accession>
<sequence>MLDIQDLALLKITCVKEWEIRFDYDGIHYLLHGTGEAGEPDRQDFYERTVFQDGKYELSYITTTYGSENVRTDYIRISSKNKDEFGYYDKLVYSHIDKEFFAYKLTKRGFATGIMENKVKEESQRISKVQKQITELQDQIYELREQINDYI</sequence>
<protein>
    <submittedName>
        <fullName evidence="2">Uncharacterized protein</fullName>
    </submittedName>
</protein>
<reference evidence="2 3" key="1">
    <citation type="submission" date="2018-08" db="EMBL/GenBank/DDBJ databases">
        <title>A genome reference for cultivated species of the human gut microbiota.</title>
        <authorList>
            <person name="Zou Y."/>
            <person name="Xue W."/>
            <person name="Luo G."/>
        </authorList>
    </citation>
    <scope>NUCLEOTIDE SEQUENCE [LARGE SCALE GENOMIC DNA]</scope>
    <source>
        <strain evidence="2 3">AM22-9LB</strain>
    </source>
</reference>
<name>A0A414SKI6_9FIRM</name>
<dbReference type="AlphaFoldDB" id="A0A414SKI6"/>
<feature type="coiled-coil region" evidence="1">
    <location>
        <begin position="119"/>
        <end position="146"/>
    </location>
</feature>
<proteinExistence type="predicted"/>
<dbReference type="EMBL" id="QRHZ01000001">
    <property type="protein sequence ID" value="RHG20076.1"/>
    <property type="molecule type" value="Genomic_DNA"/>
</dbReference>
<gene>
    <name evidence="2" type="ORF">DW272_02395</name>
</gene>
<dbReference type="Proteomes" id="UP000284220">
    <property type="component" value="Unassembled WGS sequence"/>
</dbReference>
<dbReference type="RefSeq" id="WP_118197398.1">
    <property type="nucleotide sequence ID" value="NZ_QRHZ01000001.1"/>
</dbReference>
<organism evidence="2 3">
    <name type="scientific">Blautia obeum</name>
    <dbReference type="NCBI Taxonomy" id="40520"/>
    <lineage>
        <taxon>Bacteria</taxon>
        <taxon>Bacillati</taxon>
        <taxon>Bacillota</taxon>
        <taxon>Clostridia</taxon>
        <taxon>Lachnospirales</taxon>
        <taxon>Lachnospiraceae</taxon>
        <taxon>Blautia</taxon>
    </lineage>
</organism>
<comment type="caution">
    <text evidence="2">The sequence shown here is derived from an EMBL/GenBank/DDBJ whole genome shotgun (WGS) entry which is preliminary data.</text>
</comment>
<evidence type="ECO:0000256" key="1">
    <source>
        <dbReference type="SAM" id="Coils"/>
    </source>
</evidence>
<evidence type="ECO:0000313" key="3">
    <source>
        <dbReference type="Proteomes" id="UP000284220"/>
    </source>
</evidence>